<dbReference type="SMART" id="SM01131">
    <property type="entry name" value="DHHA2"/>
    <property type="match status" value="1"/>
</dbReference>
<dbReference type="FunFam" id="3.40.525.10:FF:000001">
    <property type="entry name" value="BCL2/adenovirus E1B protein-interacting protein 2"/>
    <property type="match status" value="1"/>
</dbReference>
<dbReference type="SUPFAM" id="SSF64182">
    <property type="entry name" value="DHH phosphoesterases"/>
    <property type="match status" value="1"/>
</dbReference>
<reference evidence="6" key="1">
    <citation type="journal article" date="2023" name="PLoS Negl. Trop. Dis.">
        <title>A genome sequence for Biomphalaria pfeifferi, the major vector snail for the human-infecting parasite Schistosoma mansoni.</title>
        <authorList>
            <person name="Bu L."/>
            <person name="Lu L."/>
            <person name="Laidemitt M.R."/>
            <person name="Zhang S.M."/>
            <person name="Mutuku M."/>
            <person name="Mkoji G."/>
            <person name="Steinauer M."/>
            <person name="Loker E.S."/>
        </authorList>
    </citation>
    <scope>NUCLEOTIDE SEQUENCE</scope>
    <source>
        <strain evidence="6">KasaAsao</strain>
    </source>
</reference>
<keyword evidence="7" id="KW-1185">Reference proteome</keyword>
<feature type="compositionally biased region" description="Basic and acidic residues" evidence="4">
    <location>
        <begin position="1433"/>
        <end position="1442"/>
    </location>
</feature>
<dbReference type="CDD" id="cd00170">
    <property type="entry name" value="SEC14"/>
    <property type="match status" value="1"/>
</dbReference>
<dbReference type="PANTHER" id="PTHR12112">
    <property type="entry name" value="BNIP - RELATED"/>
    <property type="match status" value="1"/>
</dbReference>
<keyword evidence="3" id="KW-0963">Cytoplasm</keyword>
<dbReference type="SUPFAM" id="SSF52087">
    <property type="entry name" value="CRAL/TRIO domain"/>
    <property type="match status" value="1"/>
</dbReference>
<organism evidence="6 7">
    <name type="scientific">Biomphalaria pfeifferi</name>
    <name type="common">Bloodfluke planorb</name>
    <name type="synonym">Freshwater snail</name>
    <dbReference type="NCBI Taxonomy" id="112525"/>
    <lineage>
        <taxon>Eukaryota</taxon>
        <taxon>Metazoa</taxon>
        <taxon>Spiralia</taxon>
        <taxon>Lophotrochozoa</taxon>
        <taxon>Mollusca</taxon>
        <taxon>Gastropoda</taxon>
        <taxon>Heterobranchia</taxon>
        <taxon>Euthyneura</taxon>
        <taxon>Panpulmonata</taxon>
        <taxon>Hygrophila</taxon>
        <taxon>Lymnaeoidea</taxon>
        <taxon>Planorbidae</taxon>
        <taxon>Biomphalaria</taxon>
    </lineage>
</organism>
<evidence type="ECO:0000256" key="3">
    <source>
        <dbReference type="ARBA" id="ARBA00022490"/>
    </source>
</evidence>
<dbReference type="InterPro" id="IPR038763">
    <property type="entry name" value="DHH_sf"/>
</dbReference>
<feature type="compositionally biased region" description="Polar residues" evidence="4">
    <location>
        <begin position="1171"/>
        <end position="1192"/>
    </location>
</feature>
<feature type="compositionally biased region" description="Low complexity" evidence="4">
    <location>
        <begin position="765"/>
        <end position="775"/>
    </location>
</feature>
<feature type="compositionally biased region" description="Polar residues" evidence="4">
    <location>
        <begin position="1057"/>
        <end position="1066"/>
    </location>
</feature>
<name>A0AAD8FBI3_BIOPF</name>
<accession>A0AAD8FBI3</accession>
<comment type="caution">
    <text evidence="6">The sequence shown here is derived from an EMBL/GenBank/DDBJ whole genome shotgun (WGS) entry which is preliminary data.</text>
</comment>
<feature type="compositionally biased region" description="Acidic residues" evidence="4">
    <location>
        <begin position="1622"/>
        <end position="1648"/>
    </location>
</feature>
<dbReference type="GO" id="GO:0004309">
    <property type="term" value="F:exopolyphosphatase activity"/>
    <property type="evidence" value="ECO:0007669"/>
    <property type="project" value="TreeGrafter"/>
</dbReference>
<dbReference type="InterPro" id="IPR022181">
    <property type="entry name" value="Bcl2-/adenovirus-E1B"/>
</dbReference>
<feature type="compositionally biased region" description="Basic and acidic residues" evidence="4">
    <location>
        <begin position="1248"/>
        <end position="1268"/>
    </location>
</feature>
<feature type="compositionally biased region" description="Basic residues" evidence="4">
    <location>
        <begin position="1878"/>
        <end position="1887"/>
    </location>
</feature>
<comment type="subcellular location">
    <subcellularLocation>
        <location evidence="1">Cytoplasm</location>
    </subcellularLocation>
</comment>
<dbReference type="InterPro" id="IPR004097">
    <property type="entry name" value="DHHA2"/>
</dbReference>
<feature type="compositionally biased region" description="Low complexity" evidence="4">
    <location>
        <begin position="1403"/>
        <end position="1417"/>
    </location>
</feature>
<dbReference type="InterPro" id="IPR036865">
    <property type="entry name" value="CRAL-TRIO_dom_sf"/>
</dbReference>
<evidence type="ECO:0000256" key="2">
    <source>
        <dbReference type="ARBA" id="ARBA00010331"/>
    </source>
</evidence>
<dbReference type="Pfam" id="PF02833">
    <property type="entry name" value="DHHA2"/>
    <property type="match status" value="1"/>
</dbReference>
<sequence length="1928" mass="213643">MPCVQHHEPFNTGPKPIHTKYKLGTFILPLLCLQREKFRLRLETVYFLRKHSIHPEDLTFIDDLDLPALRQNEVITLTASLVDHHVLSPAEVCLKDCVVEVIDHRPLAEALPNSWNAQIEPVGSCSSLVAKKMLSSDDFTMESTVAELLLGTILCDTGNMSTSDNLATHVDHEVLVKLKSFLPPSISATSIYDEIKSFKFDLSSLTVSEMLHKDLKVLKGSQIIVAMSTITMNMEAILQRPEFSHDAADFCQTLPADVIIIMAFVSGDAGIQHRWIAVYSTNRVYKEQLIDVLLSSTNPHLDLEPLTLSYEISNLTVFIQNNLQASRKQVLPLVNSFLAGEITTPEENLNSSGQFAYAEAGDKGDNCEEETRRHINLAKTFQSDQFRTSQDRFDLAAVGAEALISPSLSSDSDMACQEGGTDAERDTKEVEEVEDAQLLGQVLNQSGAGDFFTSPPKQTNKPELMDSLINFDEAFSSGQDRVSAETLDLLSGIGISDRLMMDDSMQSLVPLSNGDIQFTSSDQSNVGETILAEDVLQNHTPFDLLCPTNVDSPLDVLSMPTSGQASGQGSKVPSYPDTPPNSYMEVSGVVYLKETQLPSFNSSEMVKRIHAKKAALAGHTGVKDLRYDNIEDDDSFDLLSVGGLGGGSSGGSLISPAVPQNSYMDLTSPYDQQIPELANSDILERVIEKRSQFEWNVETLDGSAANTADFIPPHKVQVEPFTPQNSYIEGNFDTYARNNLTSINNAESVAKIRAKQSAMFGGSGCSSDDSGGCQSPDIGGKSPKIPSPYTPQNSYQDSLQLLENKNMMPDLNEVVERLSVEHSSKGQFVGGTREDEHVGISPQNHVKPTRHSSSQSDSQNTMSDVDSLMSVSTDVGTPSENIVANSLAGLMRTEISMLSRKDTNDSEVFGPVGKSEENISSNNDAKRTDFSKFNHVGSPPKVTLMSGKGERKVGFEDKDLFSPVEEGQLRTVEDHAFYEAAESIVAQSVAAALQASKREDGDDRAGAGTGGRLRWTDNTVLNFIEDEDCEENSVEAMPVEPDEDSNDRSVSDDDQLNDITNSNAQNYDGPMTSHDSLQIESDVDVPGPSDESPNSEEMFIIRALDSDPIQSDDNLMEIALKELAYEFANELIQSVLNNFPFNEEEKANNKSTRFFLEDVKDSDQPNFVPINKTNSSDRSASFDSNASTVSVSERNRSRGETDTSMVIVEGEMTTSFPERKSSAEDVSGNAELVSKSFPYRKFSKSEDFPSRRFSREESSSRRSSRLDDAEYGNSIKGEDLETDYLPNMDPLQGNLDIIDASYSKITDVDREVVEGESFRKASSERLHSYAKEIEANNNGLHSSGGQMAEEDEILSEEAFRKMAAKSKRKIRVSFSEDFDDDVGDFNIQASSRPQLKSPPPPIQSQDSISSSPPSQELLESDDLPQTLVTPEETCDKAEKSDGEDGVEESTPTSNAVHEQVGKMIESAEETLAEADRDLDFFSSAHSLPSLASPALTSSDKLLPANTTVPTLVNVSDGPLFDPVSRDLTLTSSKNPQPTSAGDFQDVPTKVSAVPAFADPLHTHSRNLSSTSFGSIKGAVYTEEWQDDEIVEMAAQSGLDAPALDSSRKKIVPDSSCLQVITDDGDDGVGSDEEEETESESGDLEWENDTEVRTPPRPGIEPTISTETSTDGAHPRWKRVSVSGSQFDIDLQAVEPFRNVLSHGGYYAEGLNAIIVFYGCHLPSRRREDYPYVMNHLFHYVIHTLEELVADDYVIIYFHGSTPRRQMPGLTWLKRCYQSIDRRLKKNLKGLYLVHPTLWLKTIVTMIRPFISFKFSSKLKFVRSLEELNSLVPMANVTIPEAITQLEEMMKQNPHYLEEQEEEERRQMKEEEKEEKKREKEHKKKEKDRKKQEESERKQNAKLEKEKKKREKEREKERKKAEQKPKIKK</sequence>
<feature type="region of interest" description="Disordered" evidence="4">
    <location>
        <begin position="1028"/>
        <end position="1075"/>
    </location>
</feature>
<feature type="region of interest" description="Disordered" evidence="4">
    <location>
        <begin position="1165"/>
        <end position="1228"/>
    </location>
</feature>
<gene>
    <name evidence="6" type="ORF">Bpfe_013428</name>
</gene>
<feature type="compositionally biased region" description="Polar residues" evidence="4">
    <location>
        <begin position="560"/>
        <end position="571"/>
    </location>
</feature>
<evidence type="ECO:0000256" key="1">
    <source>
        <dbReference type="ARBA" id="ARBA00004496"/>
    </source>
</evidence>
<feature type="region of interest" description="Disordered" evidence="4">
    <location>
        <begin position="759"/>
        <end position="794"/>
    </location>
</feature>
<feature type="region of interest" description="Disordered" evidence="4">
    <location>
        <begin position="560"/>
        <end position="579"/>
    </location>
</feature>
<dbReference type="Proteomes" id="UP001233172">
    <property type="component" value="Unassembled WGS sequence"/>
</dbReference>
<feature type="compositionally biased region" description="Basic and acidic residues" evidence="4">
    <location>
        <begin position="1862"/>
        <end position="1877"/>
    </location>
</feature>
<reference evidence="6" key="2">
    <citation type="submission" date="2023-04" db="EMBL/GenBank/DDBJ databases">
        <authorList>
            <person name="Bu L."/>
            <person name="Lu L."/>
            <person name="Laidemitt M.R."/>
            <person name="Zhang S.M."/>
            <person name="Mutuku M."/>
            <person name="Mkoji G."/>
            <person name="Steinauer M."/>
            <person name="Loker E.S."/>
        </authorList>
    </citation>
    <scope>NUCLEOTIDE SEQUENCE</scope>
    <source>
        <strain evidence="6">KasaAsao</strain>
        <tissue evidence="6">Whole Snail</tissue>
    </source>
</reference>
<dbReference type="Gene3D" id="3.40.525.10">
    <property type="entry name" value="CRAL-TRIO lipid binding domain"/>
    <property type="match status" value="1"/>
</dbReference>
<evidence type="ECO:0000313" key="6">
    <source>
        <dbReference type="EMBL" id="KAK0057064.1"/>
    </source>
</evidence>
<dbReference type="InterPro" id="IPR038222">
    <property type="entry name" value="DHHA2_dom_sf"/>
</dbReference>
<feature type="region of interest" description="Disordered" evidence="4">
    <location>
        <begin position="1248"/>
        <end position="1282"/>
    </location>
</feature>
<dbReference type="Gene3D" id="3.90.1640.10">
    <property type="entry name" value="inorganic pyrophosphatase (n-terminal core)"/>
    <property type="match status" value="1"/>
</dbReference>
<dbReference type="PANTHER" id="PTHR12112:SF39">
    <property type="entry name" value="EG:152A3.5 PROTEIN (FBGN0003116_PN PROTEIN)"/>
    <property type="match status" value="1"/>
</dbReference>
<feature type="region of interest" description="Disordered" evidence="4">
    <location>
        <begin position="1379"/>
        <end position="1470"/>
    </location>
</feature>
<evidence type="ECO:0000259" key="5">
    <source>
        <dbReference type="PROSITE" id="PS50191"/>
    </source>
</evidence>
<dbReference type="EMBL" id="JASAOG010000057">
    <property type="protein sequence ID" value="KAK0057064.1"/>
    <property type="molecule type" value="Genomic_DNA"/>
</dbReference>
<feature type="domain" description="CRAL-TRIO" evidence="5">
    <location>
        <begin position="1736"/>
        <end position="1850"/>
    </location>
</feature>
<dbReference type="InterPro" id="IPR001251">
    <property type="entry name" value="CRAL-TRIO_dom"/>
</dbReference>
<feature type="region of interest" description="Disordered" evidence="4">
    <location>
        <begin position="823"/>
        <end position="865"/>
    </location>
</feature>
<feature type="region of interest" description="Disordered" evidence="4">
    <location>
        <begin position="1527"/>
        <end position="1547"/>
    </location>
</feature>
<dbReference type="Pfam" id="PF13716">
    <property type="entry name" value="CRAL_TRIO_2"/>
    <property type="match status" value="1"/>
</dbReference>
<evidence type="ECO:0000256" key="4">
    <source>
        <dbReference type="SAM" id="MobiDB-lite"/>
    </source>
</evidence>
<proteinExistence type="inferred from homology"/>
<comment type="similarity">
    <text evidence="2">Belongs to the PPase class C family. Prune subfamily.</text>
</comment>
<dbReference type="Pfam" id="PF12496">
    <property type="entry name" value="BNIP2"/>
    <property type="match status" value="1"/>
</dbReference>
<feature type="region of interest" description="Disordered" evidence="4">
    <location>
        <begin position="1614"/>
        <end position="1675"/>
    </location>
</feature>
<dbReference type="GO" id="GO:0005737">
    <property type="term" value="C:cytoplasm"/>
    <property type="evidence" value="ECO:0007669"/>
    <property type="project" value="UniProtKB-SubCell"/>
</dbReference>
<feature type="region of interest" description="Disordered" evidence="4">
    <location>
        <begin position="902"/>
        <end position="934"/>
    </location>
</feature>
<feature type="region of interest" description="Disordered" evidence="4">
    <location>
        <begin position="1855"/>
        <end position="1928"/>
    </location>
</feature>
<dbReference type="Gene3D" id="3.10.310.20">
    <property type="entry name" value="DHHA2 domain"/>
    <property type="match status" value="1"/>
</dbReference>
<dbReference type="PROSITE" id="PS50191">
    <property type="entry name" value="CRAL_TRIO"/>
    <property type="match status" value="1"/>
</dbReference>
<feature type="compositionally biased region" description="Basic and acidic residues" evidence="4">
    <location>
        <begin position="1888"/>
        <end position="1928"/>
    </location>
</feature>
<feature type="compositionally biased region" description="Polar residues" evidence="4">
    <location>
        <begin position="1527"/>
        <end position="1541"/>
    </location>
</feature>
<evidence type="ECO:0000313" key="7">
    <source>
        <dbReference type="Proteomes" id="UP001233172"/>
    </source>
</evidence>
<protein>
    <submittedName>
        <fullName evidence="6">Protein prune 2</fullName>
    </submittedName>
</protein>